<reference evidence="3" key="1">
    <citation type="submission" date="2022-04" db="EMBL/GenBank/DDBJ databases">
        <title>Corynebacterium kalidii LD5P10.</title>
        <authorList>
            <person name="Sun J.Q."/>
        </authorList>
    </citation>
    <scope>NUCLEOTIDE SEQUENCE</scope>
    <source>
        <strain evidence="3">LD5P10</strain>
    </source>
</reference>
<feature type="domain" description="N-acetyltransferase" evidence="2">
    <location>
        <begin position="225"/>
        <end position="366"/>
    </location>
</feature>
<dbReference type="InterPro" id="IPR016181">
    <property type="entry name" value="Acyl_CoA_acyltransferase"/>
</dbReference>
<dbReference type="PROSITE" id="PS51186">
    <property type="entry name" value="GNAT"/>
    <property type="match status" value="1"/>
</dbReference>
<dbReference type="InterPro" id="IPR056935">
    <property type="entry name" value="Rv0428c-like_C"/>
</dbReference>
<accession>A0A9X2AZY1</accession>
<sequence>MTDTSWSAAHAGALPPETTGLPFPVSRRTDPGSVRVGARATVRHLVGGAPSEQVPAPTTGRPQVTDLIGVIDSVEPLRIRTPDGVVHTVPAADVVVLKTLADRPVRTSDIRAVEQATAAAFPGITNDTVSGWLMRAGDGITERSNSAVPLGPETGTTPVPLDEIHAFYRRHDLPTRILLPDRVARPAEYLAGLPGTDAGPEIIVMTRSLEGDLPPLPDLPANIGISVSDQPDDEWLGLYHFRGRPLPEHALRLLSGRIDGTLGFARLTVDGTLAAVTRGTVTTGGREQHLGYSAVEVVPARRRQGLGRLLGTAMLHWGRDHGATRSYLQVIASNEAGLGLYRSLGFAEHHRHRCLTLTDGAGVDRL</sequence>
<dbReference type="InterPro" id="IPR000182">
    <property type="entry name" value="GNAT_dom"/>
</dbReference>
<keyword evidence="4" id="KW-1185">Reference proteome</keyword>
<dbReference type="CDD" id="cd04301">
    <property type="entry name" value="NAT_SF"/>
    <property type="match status" value="1"/>
</dbReference>
<evidence type="ECO:0000259" key="2">
    <source>
        <dbReference type="PROSITE" id="PS51186"/>
    </source>
</evidence>
<dbReference type="EMBL" id="JALIEA010000016">
    <property type="protein sequence ID" value="MCJ7859017.1"/>
    <property type="molecule type" value="Genomic_DNA"/>
</dbReference>
<evidence type="ECO:0000256" key="1">
    <source>
        <dbReference type="SAM" id="MobiDB-lite"/>
    </source>
</evidence>
<comment type="caution">
    <text evidence="3">The sequence shown here is derived from an EMBL/GenBank/DDBJ whole genome shotgun (WGS) entry which is preliminary data.</text>
</comment>
<name>A0A9X2AZY1_9CORY</name>
<dbReference type="RefSeq" id="WP_244804750.1">
    <property type="nucleotide sequence ID" value="NZ_JALIEA010000016.1"/>
</dbReference>
<proteinExistence type="predicted"/>
<gene>
    <name evidence="3" type="ORF">MUN33_09895</name>
</gene>
<dbReference type="AlphaFoldDB" id="A0A9X2AZY1"/>
<dbReference type="Proteomes" id="UP001139207">
    <property type="component" value="Unassembled WGS sequence"/>
</dbReference>
<dbReference type="GO" id="GO:0016747">
    <property type="term" value="F:acyltransferase activity, transferring groups other than amino-acyl groups"/>
    <property type="evidence" value="ECO:0007669"/>
    <property type="project" value="InterPro"/>
</dbReference>
<feature type="region of interest" description="Disordered" evidence="1">
    <location>
        <begin position="1"/>
        <end position="33"/>
    </location>
</feature>
<organism evidence="3 4">
    <name type="scientific">Corynebacterium kalidii</name>
    <dbReference type="NCBI Taxonomy" id="2931982"/>
    <lineage>
        <taxon>Bacteria</taxon>
        <taxon>Bacillati</taxon>
        <taxon>Actinomycetota</taxon>
        <taxon>Actinomycetes</taxon>
        <taxon>Mycobacteriales</taxon>
        <taxon>Corynebacteriaceae</taxon>
        <taxon>Corynebacterium</taxon>
    </lineage>
</organism>
<dbReference type="Pfam" id="PF24553">
    <property type="entry name" value="Rv0428c_C"/>
    <property type="match status" value="1"/>
</dbReference>
<evidence type="ECO:0000313" key="3">
    <source>
        <dbReference type="EMBL" id="MCJ7859017.1"/>
    </source>
</evidence>
<protein>
    <submittedName>
        <fullName evidence="3">GNAT family N-acetyltransferase</fullName>
    </submittedName>
</protein>
<evidence type="ECO:0000313" key="4">
    <source>
        <dbReference type="Proteomes" id="UP001139207"/>
    </source>
</evidence>
<dbReference type="Gene3D" id="3.40.630.30">
    <property type="match status" value="1"/>
</dbReference>
<dbReference type="SUPFAM" id="SSF55729">
    <property type="entry name" value="Acyl-CoA N-acyltransferases (Nat)"/>
    <property type="match status" value="1"/>
</dbReference>